<protein>
    <recommendedName>
        <fullName evidence="3">Reverse transcriptase</fullName>
    </recommendedName>
</protein>
<accession>A0AAV7BG42</accession>
<proteinExistence type="predicted"/>
<sequence>SLYSLNYEPLLKSINADLAKWKGLGLSWFGRMNVLKMDILPRLLYLFQTVPMDIPRAFFTTLHKAARQFIWRDTAPRIRRSLLTRPKRLGGAGLPDFTTYHRAAIGACILDLFHHKEDKIWVRSELDLSSPH</sequence>
<name>A0AAV7BG42_ENGPU</name>
<evidence type="ECO:0008006" key="3">
    <source>
        <dbReference type="Google" id="ProtNLM"/>
    </source>
</evidence>
<evidence type="ECO:0000313" key="2">
    <source>
        <dbReference type="Proteomes" id="UP000824782"/>
    </source>
</evidence>
<dbReference type="EMBL" id="WNYA01000005">
    <property type="protein sequence ID" value="KAG8571409.1"/>
    <property type="molecule type" value="Genomic_DNA"/>
</dbReference>
<feature type="non-terminal residue" evidence="1">
    <location>
        <position position="132"/>
    </location>
</feature>
<feature type="non-terminal residue" evidence="1">
    <location>
        <position position="1"/>
    </location>
</feature>
<comment type="caution">
    <text evidence="1">The sequence shown here is derived from an EMBL/GenBank/DDBJ whole genome shotgun (WGS) entry which is preliminary data.</text>
</comment>
<dbReference type="Proteomes" id="UP000824782">
    <property type="component" value="Unassembled WGS sequence"/>
</dbReference>
<evidence type="ECO:0000313" key="1">
    <source>
        <dbReference type="EMBL" id="KAG8571409.1"/>
    </source>
</evidence>
<organism evidence="1 2">
    <name type="scientific">Engystomops pustulosus</name>
    <name type="common">Tungara frog</name>
    <name type="synonym">Physalaemus pustulosus</name>
    <dbReference type="NCBI Taxonomy" id="76066"/>
    <lineage>
        <taxon>Eukaryota</taxon>
        <taxon>Metazoa</taxon>
        <taxon>Chordata</taxon>
        <taxon>Craniata</taxon>
        <taxon>Vertebrata</taxon>
        <taxon>Euteleostomi</taxon>
        <taxon>Amphibia</taxon>
        <taxon>Batrachia</taxon>
        <taxon>Anura</taxon>
        <taxon>Neobatrachia</taxon>
        <taxon>Hyloidea</taxon>
        <taxon>Leptodactylidae</taxon>
        <taxon>Leiuperinae</taxon>
        <taxon>Engystomops</taxon>
    </lineage>
</organism>
<dbReference type="PANTHER" id="PTHR31635">
    <property type="entry name" value="REVERSE TRANSCRIPTASE DOMAIN-CONTAINING PROTEIN-RELATED"/>
    <property type="match status" value="1"/>
</dbReference>
<reference evidence="1" key="1">
    <citation type="thesis" date="2020" institute="ProQuest LLC" country="789 East Eisenhower Parkway, Ann Arbor, MI, USA">
        <title>Comparative Genomics and Chromosome Evolution.</title>
        <authorList>
            <person name="Mudd A.B."/>
        </authorList>
    </citation>
    <scope>NUCLEOTIDE SEQUENCE</scope>
    <source>
        <strain evidence="1">237g6f4</strain>
        <tissue evidence="1">Blood</tissue>
    </source>
</reference>
<dbReference type="AlphaFoldDB" id="A0AAV7BG42"/>
<keyword evidence="2" id="KW-1185">Reference proteome</keyword>
<gene>
    <name evidence="1" type="ORF">GDO81_011633</name>
</gene>
<dbReference type="PANTHER" id="PTHR31635:SF196">
    <property type="entry name" value="REVERSE TRANSCRIPTASE DOMAIN-CONTAINING PROTEIN-RELATED"/>
    <property type="match status" value="1"/>
</dbReference>